<dbReference type="GO" id="GO:0032259">
    <property type="term" value="P:methylation"/>
    <property type="evidence" value="ECO:0007669"/>
    <property type="project" value="UniProtKB-KW"/>
</dbReference>
<dbReference type="HAMAP" id="MF_00772">
    <property type="entry name" value="OGT"/>
    <property type="match status" value="1"/>
</dbReference>
<dbReference type="NCBIfam" id="TIGR00589">
    <property type="entry name" value="ogt"/>
    <property type="match status" value="1"/>
</dbReference>
<evidence type="ECO:0000259" key="9">
    <source>
        <dbReference type="Pfam" id="PF01035"/>
    </source>
</evidence>
<keyword evidence="12" id="KW-1185">Reference proteome</keyword>
<dbReference type="InterPro" id="IPR036217">
    <property type="entry name" value="MethylDNA_cys_MeTrfase_DNAb"/>
</dbReference>
<reference evidence="12" key="1">
    <citation type="journal article" date="2019" name="Int. J. Syst. Evol. Microbiol.">
        <title>The Global Catalogue of Microorganisms (GCM) 10K type strain sequencing project: providing services to taxonomists for standard genome sequencing and annotation.</title>
        <authorList>
            <consortium name="The Broad Institute Genomics Platform"/>
            <consortium name="The Broad Institute Genome Sequencing Center for Infectious Disease"/>
            <person name="Wu L."/>
            <person name="Ma J."/>
        </authorList>
    </citation>
    <scope>NUCLEOTIDE SEQUENCE [LARGE SCALE GENOMIC DNA]</scope>
    <source>
        <strain evidence="12">CCUG 54939</strain>
    </source>
</reference>
<dbReference type="Gene3D" id="3.30.160.70">
    <property type="entry name" value="Methylated DNA-protein cysteine methyltransferase domain"/>
    <property type="match status" value="1"/>
</dbReference>
<feature type="domain" description="Methylguanine DNA methyltransferase ribonuclease-like" evidence="10">
    <location>
        <begin position="3"/>
        <end position="70"/>
    </location>
</feature>
<comment type="subcellular location">
    <subcellularLocation>
        <location evidence="8">Cytoplasm</location>
    </subcellularLocation>
</comment>
<evidence type="ECO:0000256" key="1">
    <source>
        <dbReference type="ARBA" id="ARBA00001286"/>
    </source>
</evidence>
<proteinExistence type="inferred from homology"/>
<evidence type="ECO:0000256" key="8">
    <source>
        <dbReference type="HAMAP-Rule" id="MF_00772"/>
    </source>
</evidence>
<comment type="similarity">
    <text evidence="8">Belongs to the MGMT family.</text>
</comment>
<accession>A0ABV8CMW5</accession>
<dbReference type="InterPro" id="IPR001497">
    <property type="entry name" value="MethylDNA_cys_MeTrfase_AS"/>
</dbReference>
<feature type="domain" description="Methylated-DNA-[protein]-cysteine S-methyltransferase DNA binding" evidence="9">
    <location>
        <begin position="76"/>
        <end position="155"/>
    </location>
</feature>
<keyword evidence="5 8" id="KW-0227">DNA damage</keyword>
<dbReference type="Proteomes" id="UP001595692">
    <property type="component" value="Unassembled WGS sequence"/>
</dbReference>
<evidence type="ECO:0000256" key="2">
    <source>
        <dbReference type="ARBA" id="ARBA00022490"/>
    </source>
</evidence>
<feature type="active site" description="Nucleophile; methyl group acceptor" evidence="8">
    <location>
        <position position="127"/>
    </location>
</feature>
<dbReference type="PANTHER" id="PTHR10815:SF5">
    <property type="entry name" value="METHYLATED-DNA--PROTEIN-CYSTEINE METHYLTRANSFERASE"/>
    <property type="match status" value="1"/>
</dbReference>
<comment type="catalytic activity">
    <reaction evidence="1 8">
        <text>a 4-O-methyl-thymidine in DNA + L-cysteinyl-[protein] = a thymidine in DNA + S-methyl-L-cysteinyl-[protein]</text>
        <dbReference type="Rhea" id="RHEA:53428"/>
        <dbReference type="Rhea" id="RHEA-COMP:10131"/>
        <dbReference type="Rhea" id="RHEA-COMP:10132"/>
        <dbReference type="Rhea" id="RHEA-COMP:13555"/>
        <dbReference type="Rhea" id="RHEA-COMP:13556"/>
        <dbReference type="ChEBI" id="CHEBI:29950"/>
        <dbReference type="ChEBI" id="CHEBI:82612"/>
        <dbReference type="ChEBI" id="CHEBI:137386"/>
        <dbReference type="ChEBI" id="CHEBI:137387"/>
        <dbReference type="EC" id="2.1.1.63"/>
    </reaction>
</comment>
<dbReference type="PROSITE" id="PS00374">
    <property type="entry name" value="MGMT"/>
    <property type="match status" value="1"/>
</dbReference>
<comment type="catalytic activity">
    <reaction evidence="7 8">
        <text>a 6-O-methyl-2'-deoxyguanosine in DNA + L-cysteinyl-[protein] = S-methyl-L-cysteinyl-[protein] + a 2'-deoxyguanosine in DNA</text>
        <dbReference type="Rhea" id="RHEA:24000"/>
        <dbReference type="Rhea" id="RHEA-COMP:10131"/>
        <dbReference type="Rhea" id="RHEA-COMP:10132"/>
        <dbReference type="Rhea" id="RHEA-COMP:11367"/>
        <dbReference type="Rhea" id="RHEA-COMP:11368"/>
        <dbReference type="ChEBI" id="CHEBI:29950"/>
        <dbReference type="ChEBI" id="CHEBI:82612"/>
        <dbReference type="ChEBI" id="CHEBI:85445"/>
        <dbReference type="ChEBI" id="CHEBI:85448"/>
        <dbReference type="EC" id="2.1.1.63"/>
    </reaction>
</comment>
<keyword evidence="6 8" id="KW-0234">DNA repair</keyword>
<dbReference type="SUPFAM" id="SSF53155">
    <property type="entry name" value="Methylated DNA-protein cysteine methyltransferase domain"/>
    <property type="match status" value="1"/>
</dbReference>
<keyword evidence="4 8" id="KW-0808">Transferase</keyword>
<dbReference type="InterPro" id="IPR023546">
    <property type="entry name" value="MGMT"/>
</dbReference>
<organism evidence="11 12">
    <name type="scientific">Pseudaeromonas sharmana</name>
    <dbReference type="NCBI Taxonomy" id="328412"/>
    <lineage>
        <taxon>Bacteria</taxon>
        <taxon>Pseudomonadati</taxon>
        <taxon>Pseudomonadota</taxon>
        <taxon>Gammaproteobacteria</taxon>
        <taxon>Aeromonadales</taxon>
        <taxon>Aeromonadaceae</taxon>
        <taxon>Pseudaeromonas</taxon>
    </lineage>
</organism>
<dbReference type="InterPro" id="IPR036631">
    <property type="entry name" value="MGMT_N_sf"/>
</dbReference>
<dbReference type="CDD" id="cd06445">
    <property type="entry name" value="ATase"/>
    <property type="match status" value="1"/>
</dbReference>
<evidence type="ECO:0000259" key="10">
    <source>
        <dbReference type="Pfam" id="PF02870"/>
    </source>
</evidence>
<comment type="function">
    <text evidence="8">Involved in the cellular defense against the biological effects of O6-methylguanine (O6-MeG) and O4-methylthymine (O4-MeT) in DNA. Repairs the methylated nucleobase in DNA by stoichiometrically transferring the methyl group to a cysteine residue in the enzyme. This is a suicide reaction: the enzyme is irreversibly inactivated.</text>
</comment>
<evidence type="ECO:0000256" key="3">
    <source>
        <dbReference type="ARBA" id="ARBA00022603"/>
    </source>
</evidence>
<dbReference type="Gene3D" id="1.10.10.10">
    <property type="entry name" value="Winged helix-like DNA-binding domain superfamily/Winged helix DNA-binding domain"/>
    <property type="match status" value="1"/>
</dbReference>
<gene>
    <name evidence="11" type="ORF">ACFOSS_08000</name>
</gene>
<comment type="miscellaneous">
    <text evidence="8">This enzyme catalyzes only one turnover and therefore is not strictly catalytic. According to one definition, an enzyme is a biocatalyst that acts repeatedly and over many reaction cycles.</text>
</comment>
<dbReference type="Pfam" id="PF01035">
    <property type="entry name" value="DNA_binding_1"/>
    <property type="match status" value="1"/>
</dbReference>
<name>A0ABV8CMW5_9GAMM</name>
<evidence type="ECO:0000256" key="6">
    <source>
        <dbReference type="ARBA" id="ARBA00023204"/>
    </source>
</evidence>
<dbReference type="GO" id="GO:0003908">
    <property type="term" value="F:methylated-DNA-[protein]-cysteine S-methyltransferase activity"/>
    <property type="evidence" value="ECO:0007669"/>
    <property type="project" value="UniProtKB-EC"/>
</dbReference>
<dbReference type="SUPFAM" id="SSF46767">
    <property type="entry name" value="Methylated DNA-protein cysteine methyltransferase, C-terminal domain"/>
    <property type="match status" value="1"/>
</dbReference>
<comment type="caution">
    <text evidence="11">The sequence shown here is derived from an EMBL/GenBank/DDBJ whole genome shotgun (WGS) entry which is preliminary data.</text>
</comment>
<evidence type="ECO:0000256" key="5">
    <source>
        <dbReference type="ARBA" id="ARBA00022763"/>
    </source>
</evidence>
<evidence type="ECO:0000256" key="4">
    <source>
        <dbReference type="ARBA" id="ARBA00022679"/>
    </source>
</evidence>
<dbReference type="InterPro" id="IPR014048">
    <property type="entry name" value="MethylDNA_cys_MeTrfase_DNA-bd"/>
</dbReference>
<evidence type="ECO:0000313" key="12">
    <source>
        <dbReference type="Proteomes" id="UP001595692"/>
    </source>
</evidence>
<dbReference type="Pfam" id="PF02870">
    <property type="entry name" value="Methyltransf_1N"/>
    <property type="match status" value="1"/>
</dbReference>
<dbReference type="PANTHER" id="PTHR10815">
    <property type="entry name" value="METHYLATED-DNA--PROTEIN-CYSTEINE METHYLTRANSFERASE"/>
    <property type="match status" value="1"/>
</dbReference>
<dbReference type="EC" id="2.1.1.63" evidence="8"/>
<keyword evidence="2 8" id="KW-0963">Cytoplasm</keyword>
<protein>
    <recommendedName>
        <fullName evidence="8">Methylated-DNA--protein-cysteine methyltransferase</fullName>
        <ecNumber evidence="8">2.1.1.63</ecNumber>
    </recommendedName>
    <alternativeName>
        <fullName evidence="8">6-O-methylguanine-DNA methyltransferase</fullName>
        <shortName evidence="8">MGMT</shortName>
    </alternativeName>
    <alternativeName>
        <fullName evidence="8">O-6-methylguanine-DNA-alkyltransferase</fullName>
    </alternativeName>
</protein>
<evidence type="ECO:0000313" key="11">
    <source>
        <dbReference type="EMBL" id="MFC3913403.1"/>
    </source>
</evidence>
<sequence length="172" mass="18310">MIRYADLPTAWGPLRLVVANDALVQVDFQSGQRPLVAAAQWHWDPQALAPYLAEFAAYFAGQLRQFSLPCAPQGTPFQQRIWQRLQQIGYGEVISYGELACELGQPGASRAIGGAVGRNPLSVIIPCHRVVGHDGRLTGYAGGLDLKVALLTLEGCQVAAGGRVRAAANGGC</sequence>
<dbReference type="EMBL" id="JBHSAF010000007">
    <property type="protein sequence ID" value="MFC3913403.1"/>
    <property type="molecule type" value="Genomic_DNA"/>
</dbReference>
<evidence type="ECO:0000256" key="7">
    <source>
        <dbReference type="ARBA" id="ARBA00049348"/>
    </source>
</evidence>
<keyword evidence="3 8" id="KW-0489">Methyltransferase</keyword>
<dbReference type="InterPro" id="IPR008332">
    <property type="entry name" value="MethylG_MeTrfase_N"/>
</dbReference>
<dbReference type="InterPro" id="IPR036388">
    <property type="entry name" value="WH-like_DNA-bd_sf"/>
</dbReference>
<dbReference type="RefSeq" id="WP_377151724.1">
    <property type="nucleotide sequence ID" value="NZ_JBHSAF010000007.1"/>
</dbReference>